<comment type="caution">
    <text evidence="1">The sequence shown here is derived from an EMBL/GenBank/DDBJ whole genome shotgun (WGS) entry which is preliminary data.</text>
</comment>
<organism evidence="1 2">
    <name type="scientific">Rousettus aegyptiacus</name>
    <name type="common">Egyptian fruit bat</name>
    <name type="synonym">Pteropus aegyptiacus</name>
    <dbReference type="NCBI Taxonomy" id="9407"/>
    <lineage>
        <taxon>Eukaryota</taxon>
        <taxon>Metazoa</taxon>
        <taxon>Chordata</taxon>
        <taxon>Craniata</taxon>
        <taxon>Vertebrata</taxon>
        <taxon>Euteleostomi</taxon>
        <taxon>Mammalia</taxon>
        <taxon>Eutheria</taxon>
        <taxon>Laurasiatheria</taxon>
        <taxon>Chiroptera</taxon>
        <taxon>Yinpterochiroptera</taxon>
        <taxon>Pteropodoidea</taxon>
        <taxon>Pteropodidae</taxon>
        <taxon>Rousettinae</taxon>
        <taxon>Rousettus</taxon>
    </lineage>
</organism>
<evidence type="ECO:0000313" key="1">
    <source>
        <dbReference type="EMBL" id="KAF6505915.1"/>
    </source>
</evidence>
<accession>A0A7J8KAM3</accession>
<name>A0A7J8KAM3_ROUAE</name>
<gene>
    <name evidence="1" type="ORF">HJG63_007801</name>
</gene>
<keyword evidence="2" id="KW-1185">Reference proteome</keyword>
<dbReference type="AlphaFoldDB" id="A0A7J8KAM3"/>
<reference evidence="1 2" key="1">
    <citation type="journal article" date="2020" name="Nature">
        <title>Six reference-quality genomes reveal evolution of bat adaptations.</title>
        <authorList>
            <person name="Jebb D."/>
            <person name="Huang Z."/>
            <person name="Pippel M."/>
            <person name="Hughes G.M."/>
            <person name="Lavrichenko K."/>
            <person name="Devanna P."/>
            <person name="Winkler S."/>
            <person name="Jermiin L.S."/>
            <person name="Skirmuntt E.C."/>
            <person name="Katzourakis A."/>
            <person name="Burkitt-Gray L."/>
            <person name="Ray D.A."/>
            <person name="Sullivan K.A.M."/>
            <person name="Roscito J.G."/>
            <person name="Kirilenko B.M."/>
            <person name="Davalos L.M."/>
            <person name="Corthals A.P."/>
            <person name="Power M.L."/>
            <person name="Jones G."/>
            <person name="Ransome R.D."/>
            <person name="Dechmann D.K.N."/>
            <person name="Locatelli A.G."/>
            <person name="Puechmaille S.J."/>
            <person name="Fedrigo O."/>
            <person name="Jarvis E.D."/>
            <person name="Hiller M."/>
            <person name="Vernes S.C."/>
            <person name="Myers E.W."/>
            <person name="Teeling E.C."/>
        </authorList>
    </citation>
    <scope>NUCLEOTIDE SEQUENCE [LARGE SCALE GENOMIC DNA]</scope>
    <source>
        <strain evidence="1">MRouAeg1</strain>
        <tissue evidence="1">Muscle</tissue>
    </source>
</reference>
<dbReference type="Proteomes" id="UP000593571">
    <property type="component" value="Unassembled WGS sequence"/>
</dbReference>
<dbReference type="EMBL" id="JACASE010000001">
    <property type="protein sequence ID" value="KAF6505915.1"/>
    <property type="molecule type" value="Genomic_DNA"/>
</dbReference>
<proteinExistence type="predicted"/>
<protein>
    <submittedName>
        <fullName evidence="1">Uncharacterized protein</fullName>
    </submittedName>
</protein>
<evidence type="ECO:0000313" key="2">
    <source>
        <dbReference type="Proteomes" id="UP000593571"/>
    </source>
</evidence>
<sequence length="138" mass="16282">MYEFLCKHVFDSLRYIPRRGIAGPFDNPVFTFLHNYQTVFHSGCTILHSSHQYVKVPVSPHPHQHFIFLKKKFFFNYSHLSGYEFNSFPICLKNTRQQALAAAAFTLEITCRLQSLPPKVCHKISCFYYYFCIVLVYQ</sequence>